<evidence type="ECO:0000313" key="10">
    <source>
        <dbReference type="EMBL" id="TQL47506.1"/>
    </source>
</evidence>
<evidence type="ECO:0000256" key="9">
    <source>
        <dbReference type="SAM" id="Phobius"/>
    </source>
</evidence>
<evidence type="ECO:0000256" key="3">
    <source>
        <dbReference type="ARBA" id="ARBA00022448"/>
    </source>
</evidence>
<evidence type="ECO:0000256" key="1">
    <source>
        <dbReference type="ARBA" id="ARBA00004651"/>
    </source>
</evidence>
<keyword evidence="3" id="KW-0813">Transport</keyword>
<dbReference type="RefSeq" id="WP_141879745.1">
    <property type="nucleotide sequence ID" value="NZ_VFOM01000001.1"/>
</dbReference>
<dbReference type="EMBL" id="VFOM01000001">
    <property type="protein sequence ID" value="TQL47506.1"/>
    <property type="molecule type" value="Genomic_DNA"/>
</dbReference>
<dbReference type="PANTHER" id="PTHR34702:SF1">
    <property type="entry name" value="NA(+)_H(+) ANTIPORTER SUBUNIT F"/>
    <property type="match status" value="1"/>
</dbReference>
<protein>
    <submittedName>
        <fullName evidence="10">Multisubunit sodium/proton antiporter MrpF subunit</fullName>
    </submittedName>
</protein>
<comment type="caution">
    <text evidence="10">The sequence shown here is derived from an EMBL/GenBank/DDBJ whole genome shotgun (WGS) entry which is preliminary data.</text>
</comment>
<dbReference type="GO" id="GO:0005886">
    <property type="term" value="C:plasma membrane"/>
    <property type="evidence" value="ECO:0007669"/>
    <property type="project" value="UniProtKB-SubCell"/>
</dbReference>
<evidence type="ECO:0000256" key="8">
    <source>
        <dbReference type="SAM" id="MobiDB-lite"/>
    </source>
</evidence>
<evidence type="ECO:0000256" key="5">
    <source>
        <dbReference type="ARBA" id="ARBA00022692"/>
    </source>
</evidence>
<organism evidence="10 11">
    <name type="scientific">Homoserinimonas aerilata</name>
    <dbReference type="NCBI Taxonomy" id="1162970"/>
    <lineage>
        <taxon>Bacteria</taxon>
        <taxon>Bacillati</taxon>
        <taxon>Actinomycetota</taxon>
        <taxon>Actinomycetes</taxon>
        <taxon>Micrococcales</taxon>
        <taxon>Microbacteriaceae</taxon>
        <taxon>Homoserinimonas</taxon>
    </lineage>
</organism>
<evidence type="ECO:0000256" key="2">
    <source>
        <dbReference type="ARBA" id="ARBA00009212"/>
    </source>
</evidence>
<feature type="transmembrane region" description="Helical" evidence="9">
    <location>
        <begin position="61"/>
        <end position="82"/>
    </location>
</feature>
<evidence type="ECO:0000256" key="7">
    <source>
        <dbReference type="ARBA" id="ARBA00023136"/>
    </source>
</evidence>
<dbReference type="GO" id="GO:0015385">
    <property type="term" value="F:sodium:proton antiporter activity"/>
    <property type="evidence" value="ECO:0007669"/>
    <property type="project" value="TreeGrafter"/>
</dbReference>
<keyword evidence="7 9" id="KW-0472">Membrane</keyword>
<dbReference type="PANTHER" id="PTHR34702">
    <property type="entry name" value="NA(+)/H(+) ANTIPORTER SUBUNIT F1"/>
    <property type="match status" value="1"/>
</dbReference>
<feature type="transmembrane region" description="Helical" evidence="9">
    <location>
        <begin position="34"/>
        <end position="54"/>
    </location>
</feature>
<keyword evidence="6 9" id="KW-1133">Transmembrane helix</keyword>
<dbReference type="InterPro" id="IPR007208">
    <property type="entry name" value="MrpF/PhaF-like"/>
</dbReference>
<gene>
    <name evidence="10" type="ORF">FB562_0569</name>
</gene>
<feature type="compositionally biased region" description="Basic residues" evidence="8">
    <location>
        <begin position="100"/>
        <end position="111"/>
    </location>
</feature>
<accession>A0A542YHF8</accession>
<comment type="subcellular location">
    <subcellularLocation>
        <location evidence="1">Cell membrane</location>
        <topology evidence="1">Multi-pass membrane protein</topology>
    </subcellularLocation>
</comment>
<sequence length="111" mass="12006">MNDIVIAVVGLLFTGAAGASVYRIVRGPAILDRMIASDMLVTTVICVLGVEMVYNEHTRTIPIMLVLALVAVFASISVARYVSKQSADIRPAGRSPQARQRPKAKGRVKKR</sequence>
<evidence type="ECO:0000256" key="6">
    <source>
        <dbReference type="ARBA" id="ARBA00022989"/>
    </source>
</evidence>
<dbReference type="OrthoDB" id="3733837at2"/>
<dbReference type="Pfam" id="PF04066">
    <property type="entry name" value="MrpF_PhaF"/>
    <property type="match status" value="1"/>
</dbReference>
<name>A0A542YHF8_9MICO</name>
<dbReference type="Proteomes" id="UP000317998">
    <property type="component" value="Unassembled WGS sequence"/>
</dbReference>
<keyword evidence="4" id="KW-1003">Cell membrane</keyword>
<reference evidence="10 11" key="1">
    <citation type="submission" date="2019-06" db="EMBL/GenBank/DDBJ databases">
        <title>Sequencing the genomes of 1000 actinobacteria strains.</title>
        <authorList>
            <person name="Klenk H.-P."/>
        </authorList>
    </citation>
    <scope>NUCLEOTIDE SEQUENCE [LARGE SCALE GENOMIC DNA]</scope>
    <source>
        <strain evidence="10 11">DSM 26477</strain>
    </source>
</reference>
<comment type="similarity">
    <text evidence="2">Belongs to the CPA3 antiporters (TC 2.A.63) subunit F family.</text>
</comment>
<keyword evidence="11" id="KW-1185">Reference proteome</keyword>
<evidence type="ECO:0000313" key="11">
    <source>
        <dbReference type="Proteomes" id="UP000317998"/>
    </source>
</evidence>
<proteinExistence type="inferred from homology"/>
<keyword evidence="5 9" id="KW-0812">Transmembrane</keyword>
<feature type="region of interest" description="Disordered" evidence="8">
    <location>
        <begin position="86"/>
        <end position="111"/>
    </location>
</feature>
<evidence type="ECO:0000256" key="4">
    <source>
        <dbReference type="ARBA" id="ARBA00022475"/>
    </source>
</evidence>
<dbReference type="AlphaFoldDB" id="A0A542YHF8"/>